<dbReference type="PROSITE" id="PS51257">
    <property type="entry name" value="PROKAR_LIPOPROTEIN"/>
    <property type="match status" value="1"/>
</dbReference>
<accession>A0ABW3HXZ1</accession>
<gene>
    <name evidence="1" type="ORF">ACFQ1O_00005</name>
</gene>
<dbReference type="EMBL" id="JBHTJM010000001">
    <property type="protein sequence ID" value="MFD0962381.1"/>
    <property type="molecule type" value="Genomic_DNA"/>
</dbReference>
<dbReference type="Proteomes" id="UP001596997">
    <property type="component" value="Unassembled WGS sequence"/>
</dbReference>
<name>A0ABW3HXZ1_9FLAO</name>
<keyword evidence="2" id="KW-1185">Reference proteome</keyword>
<reference evidence="2" key="1">
    <citation type="journal article" date="2019" name="Int. J. Syst. Evol. Microbiol.">
        <title>The Global Catalogue of Microorganisms (GCM) 10K type strain sequencing project: providing services to taxonomists for standard genome sequencing and annotation.</title>
        <authorList>
            <consortium name="The Broad Institute Genomics Platform"/>
            <consortium name="The Broad Institute Genome Sequencing Center for Infectious Disease"/>
            <person name="Wu L."/>
            <person name="Ma J."/>
        </authorList>
    </citation>
    <scope>NUCLEOTIDE SEQUENCE [LARGE SCALE GENOMIC DNA]</scope>
    <source>
        <strain evidence="2">CCUG 62114</strain>
    </source>
</reference>
<evidence type="ECO:0000313" key="2">
    <source>
        <dbReference type="Proteomes" id="UP001596997"/>
    </source>
</evidence>
<evidence type="ECO:0008006" key="3">
    <source>
        <dbReference type="Google" id="ProtNLM"/>
    </source>
</evidence>
<comment type="caution">
    <text evidence="1">The sequence shown here is derived from an EMBL/GenBank/DDBJ whole genome shotgun (WGS) entry which is preliminary data.</text>
</comment>
<proteinExistence type="predicted"/>
<organism evidence="1 2">
    <name type="scientific">Pseudofulvibacter geojedonensis</name>
    <dbReference type="NCBI Taxonomy" id="1123758"/>
    <lineage>
        <taxon>Bacteria</taxon>
        <taxon>Pseudomonadati</taxon>
        <taxon>Bacteroidota</taxon>
        <taxon>Flavobacteriia</taxon>
        <taxon>Flavobacteriales</taxon>
        <taxon>Flavobacteriaceae</taxon>
        <taxon>Pseudofulvibacter</taxon>
    </lineage>
</organism>
<evidence type="ECO:0000313" key="1">
    <source>
        <dbReference type="EMBL" id="MFD0962381.1"/>
    </source>
</evidence>
<dbReference type="RefSeq" id="WP_377711991.1">
    <property type="nucleotide sequence ID" value="NZ_JBHTJM010000001.1"/>
</dbReference>
<sequence length="153" mass="17556">MDKKSFVLIIGLVFICSCGQKKDNTNLQELSEEKVMDSIKSILVSISGKWEFVNSKNTSHNKFSLPEIDQIEIEHWAKINSNEPINELSITGMDFQYIDSTNTMNGKTYDYPAVVEYRNKKFGLNIMSEFLGISVLNETSLLFDNGQRFIRKQ</sequence>
<protein>
    <recommendedName>
        <fullName evidence="3">DUF5004 domain-containing protein</fullName>
    </recommendedName>
</protein>